<dbReference type="AlphaFoldDB" id="A0AAJ0HFE1"/>
<dbReference type="EMBL" id="JAUIQD010000005">
    <property type="protein sequence ID" value="KAK3349550.1"/>
    <property type="molecule type" value="Genomic_DNA"/>
</dbReference>
<feature type="domain" description="DUF6606" evidence="1">
    <location>
        <begin position="11"/>
        <end position="75"/>
    </location>
</feature>
<organism evidence="2 3">
    <name type="scientific">Lasiosphaeria hispida</name>
    <dbReference type="NCBI Taxonomy" id="260671"/>
    <lineage>
        <taxon>Eukaryota</taxon>
        <taxon>Fungi</taxon>
        <taxon>Dikarya</taxon>
        <taxon>Ascomycota</taxon>
        <taxon>Pezizomycotina</taxon>
        <taxon>Sordariomycetes</taxon>
        <taxon>Sordariomycetidae</taxon>
        <taxon>Sordariales</taxon>
        <taxon>Lasiosphaeriaceae</taxon>
        <taxon>Lasiosphaeria</taxon>
    </lineage>
</organism>
<sequence length="104" mass="11265">MEPSAALLYQIHHIFLPQKLPDSDDASATNELALIKTVLDALARFKSHSGAVRTPGLDHCIQMLRCMVNLAEAMEFHFEPSPAAMAAFAGTVGQQVTDLRDSGD</sequence>
<reference evidence="2" key="1">
    <citation type="journal article" date="2023" name="Mol. Phylogenet. Evol.">
        <title>Genome-scale phylogeny and comparative genomics of the fungal order Sordariales.</title>
        <authorList>
            <person name="Hensen N."/>
            <person name="Bonometti L."/>
            <person name="Westerberg I."/>
            <person name="Brannstrom I.O."/>
            <person name="Guillou S."/>
            <person name="Cros-Aarteil S."/>
            <person name="Calhoun S."/>
            <person name="Haridas S."/>
            <person name="Kuo A."/>
            <person name="Mondo S."/>
            <person name="Pangilinan J."/>
            <person name="Riley R."/>
            <person name="LaButti K."/>
            <person name="Andreopoulos B."/>
            <person name="Lipzen A."/>
            <person name="Chen C."/>
            <person name="Yan M."/>
            <person name="Daum C."/>
            <person name="Ng V."/>
            <person name="Clum A."/>
            <person name="Steindorff A."/>
            <person name="Ohm R.A."/>
            <person name="Martin F."/>
            <person name="Silar P."/>
            <person name="Natvig D.O."/>
            <person name="Lalanne C."/>
            <person name="Gautier V."/>
            <person name="Ament-Velasquez S.L."/>
            <person name="Kruys A."/>
            <person name="Hutchinson M.I."/>
            <person name="Powell A.J."/>
            <person name="Barry K."/>
            <person name="Miller A.N."/>
            <person name="Grigoriev I.V."/>
            <person name="Debuchy R."/>
            <person name="Gladieux P."/>
            <person name="Hiltunen Thoren M."/>
            <person name="Johannesson H."/>
        </authorList>
    </citation>
    <scope>NUCLEOTIDE SEQUENCE</scope>
    <source>
        <strain evidence="2">CBS 955.72</strain>
    </source>
</reference>
<protein>
    <recommendedName>
        <fullName evidence="1">DUF6606 domain-containing protein</fullName>
    </recommendedName>
</protein>
<dbReference type="Proteomes" id="UP001275084">
    <property type="component" value="Unassembled WGS sequence"/>
</dbReference>
<evidence type="ECO:0000313" key="2">
    <source>
        <dbReference type="EMBL" id="KAK3349550.1"/>
    </source>
</evidence>
<dbReference type="InterPro" id="IPR046541">
    <property type="entry name" value="DUF6606"/>
</dbReference>
<proteinExistence type="predicted"/>
<name>A0AAJ0HFE1_9PEZI</name>
<dbReference type="Pfam" id="PF20255">
    <property type="entry name" value="DUF6606"/>
    <property type="match status" value="1"/>
</dbReference>
<evidence type="ECO:0000259" key="1">
    <source>
        <dbReference type="Pfam" id="PF20255"/>
    </source>
</evidence>
<gene>
    <name evidence="2" type="ORF">B0T25DRAFT_245676</name>
</gene>
<accession>A0AAJ0HFE1</accession>
<keyword evidence="3" id="KW-1185">Reference proteome</keyword>
<comment type="caution">
    <text evidence="2">The sequence shown here is derived from an EMBL/GenBank/DDBJ whole genome shotgun (WGS) entry which is preliminary data.</text>
</comment>
<evidence type="ECO:0000313" key="3">
    <source>
        <dbReference type="Proteomes" id="UP001275084"/>
    </source>
</evidence>
<reference evidence="2" key="2">
    <citation type="submission" date="2023-06" db="EMBL/GenBank/DDBJ databases">
        <authorList>
            <consortium name="Lawrence Berkeley National Laboratory"/>
            <person name="Haridas S."/>
            <person name="Hensen N."/>
            <person name="Bonometti L."/>
            <person name="Westerberg I."/>
            <person name="Brannstrom I.O."/>
            <person name="Guillou S."/>
            <person name="Cros-Aarteil S."/>
            <person name="Calhoun S."/>
            <person name="Kuo A."/>
            <person name="Mondo S."/>
            <person name="Pangilinan J."/>
            <person name="Riley R."/>
            <person name="Labutti K."/>
            <person name="Andreopoulos B."/>
            <person name="Lipzen A."/>
            <person name="Chen C."/>
            <person name="Yanf M."/>
            <person name="Daum C."/>
            <person name="Ng V."/>
            <person name="Clum A."/>
            <person name="Steindorff A."/>
            <person name="Ohm R."/>
            <person name="Martin F."/>
            <person name="Silar P."/>
            <person name="Natvig D."/>
            <person name="Lalanne C."/>
            <person name="Gautier V."/>
            <person name="Ament-Velasquez S.L."/>
            <person name="Kruys A."/>
            <person name="Hutchinson M.I."/>
            <person name="Powell A.J."/>
            <person name="Barry K."/>
            <person name="Miller A.N."/>
            <person name="Grigoriev I.V."/>
            <person name="Debuchy R."/>
            <person name="Gladieux P."/>
            <person name="Thoren M.H."/>
            <person name="Johannesson H."/>
        </authorList>
    </citation>
    <scope>NUCLEOTIDE SEQUENCE</scope>
    <source>
        <strain evidence="2">CBS 955.72</strain>
    </source>
</reference>